<feature type="domain" description="CCHC-type" evidence="3">
    <location>
        <begin position="222"/>
        <end position="237"/>
    </location>
</feature>
<accession>A0ABM3ZTT1</accession>
<dbReference type="Pfam" id="PF00098">
    <property type="entry name" value="zf-CCHC"/>
    <property type="match status" value="1"/>
</dbReference>
<gene>
    <name evidence="5" type="primary">LOC132799606</name>
</gene>
<feature type="region of interest" description="Disordered" evidence="2">
    <location>
        <begin position="1"/>
        <end position="21"/>
    </location>
</feature>
<feature type="region of interest" description="Disordered" evidence="2">
    <location>
        <begin position="187"/>
        <end position="213"/>
    </location>
</feature>
<dbReference type="GeneID" id="132799606"/>
<evidence type="ECO:0000313" key="4">
    <source>
        <dbReference type="Proteomes" id="UP001652623"/>
    </source>
</evidence>
<dbReference type="InterPro" id="IPR036875">
    <property type="entry name" value="Znf_CCHC_sf"/>
</dbReference>
<protein>
    <submittedName>
        <fullName evidence="5">Uncharacterized protein LOC132799606</fullName>
    </submittedName>
</protein>
<keyword evidence="1" id="KW-0863">Zinc-finger</keyword>
<dbReference type="RefSeq" id="XP_060667883.1">
    <property type="nucleotide sequence ID" value="XM_060811900.1"/>
</dbReference>
<evidence type="ECO:0000313" key="5">
    <source>
        <dbReference type="RefSeq" id="XP_060667883.1"/>
    </source>
</evidence>
<name>A0ABM3ZTT1_ZIZJJ</name>
<proteinExistence type="predicted"/>
<dbReference type="Proteomes" id="UP001652623">
    <property type="component" value="Chromosome 10"/>
</dbReference>
<dbReference type="PROSITE" id="PS50158">
    <property type="entry name" value="ZF_CCHC"/>
    <property type="match status" value="1"/>
</dbReference>
<dbReference type="PANTHER" id="PTHR47592:SF27">
    <property type="entry name" value="OS08G0421700 PROTEIN"/>
    <property type="match status" value="1"/>
</dbReference>
<reference evidence="5" key="1">
    <citation type="submission" date="2025-08" db="UniProtKB">
        <authorList>
            <consortium name="RefSeq"/>
        </authorList>
    </citation>
    <scope>IDENTIFICATION</scope>
    <source>
        <tissue evidence="5">Seedling</tissue>
    </source>
</reference>
<keyword evidence="4" id="KW-1185">Reference proteome</keyword>
<keyword evidence="1" id="KW-0479">Metal-binding</keyword>
<evidence type="ECO:0000256" key="2">
    <source>
        <dbReference type="SAM" id="MobiDB-lite"/>
    </source>
</evidence>
<evidence type="ECO:0000256" key="1">
    <source>
        <dbReference type="PROSITE-ProRule" id="PRU00047"/>
    </source>
</evidence>
<dbReference type="SUPFAM" id="SSF57756">
    <property type="entry name" value="Retrovirus zinc finger-like domains"/>
    <property type="match status" value="1"/>
</dbReference>
<dbReference type="SMART" id="SM00343">
    <property type="entry name" value="ZnF_C2HC"/>
    <property type="match status" value="1"/>
</dbReference>
<sequence length="244" mass="28132">MASGDNRTVPTQISGIQMPPSTSHANKLKKFNGVNFKRWQQKILFYLTILGLAKYLTEDALLSEKESDRETLMAVDAWNNSDHLCRNYVLNGLSDALYRIYCGTKSAKELWEILDRKYNTENATSGKFITGRFLEYMMLAPSWSDFRNYLKHKRKKMDMETLIGKLRIEDDNRKFDKRASKAGLKANVVEHGQSSNNKKKTSKSSKFGPKGGISKKVKFQSRCFNCDKMGHRAKKCRLPKRKRN</sequence>
<organism evidence="4 5">
    <name type="scientific">Ziziphus jujuba</name>
    <name type="common">Chinese jujube</name>
    <name type="synonym">Ziziphus sativa</name>
    <dbReference type="NCBI Taxonomy" id="326968"/>
    <lineage>
        <taxon>Eukaryota</taxon>
        <taxon>Viridiplantae</taxon>
        <taxon>Streptophyta</taxon>
        <taxon>Embryophyta</taxon>
        <taxon>Tracheophyta</taxon>
        <taxon>Spermatophyta</taxon>
        <taxon>Magnoliopsida</taxon>
        <taxon>eudicotyledons</taxon>
        <taxon>Gunneridae</taxon>
        <taxon>Pentapetalae</taxon>
        <taxon>rosids</taxon>
        <taxon>fabids</taxon>
        <taxon>Rosales</taxon>
        <taxon>Rhamnaceae</taxon>
        <taxon>Paliureae</taxon>
        <taxon>Ziziphus</taxon>
    </lineage>
</organism>
<evidence type="ECO:0000259" key="3">
    <source>
        <dbReference type="PROSITE" id="PS50158"/>
    </source>
</evidence>
<dbReference type="InterPro" id="IPR001878">
    <property type="entry name" value="Znf_CCHC"/>
</dbReference>
<dbReference type="PANTHER" id="PTHR47592">
    <property type="entry name" value="PBF68 PROTEIN"/>
    <property type="match status" value="1"/>
</dbReference>
<keyword evidence="1" id="KW-0862">Zinc</keyword>
<dbReference type="Pfam" id="PF14223">
    <property type="entry name" value="Retrotran_gag_2"/>
    <property type="match status" value="1"/>
</dbReference>